<dbReference type="EMBL" id="CP031555">
    <property type="protein sequence ID" value="AXO15168.1"/>
    <property type="molecule type" value="Genomic_DNA"/>
</dbReference>
<evidence type="ECO:0000313" key="4">
    <source>
        <dbReference type="EMBL" id="AXO15168.1"/>
    </source>
</evidence>
<feature type="region of interest" description="Disordered" evidence="2">
    <location>
        <begin position="216"/>
        <end position="277"/>
    </location>
</feature>
<dbReference type="InterPro" id="IPR036380">
    <property type="entry name" value="Isochorismatase-like_sf"/>
</dbReference>
<dbReference type="Pfam" id="PF00857">
    <property type="entry name" value="Isochorismatase"/>
    <property type="match status" value="1"/>
</dbReference>
<feature type="compositionally biased region" description="Polar residues" evidence="2">
    <location>
        <begin position="237"/>
        <end position="261"/>
    </location>
</feature>
<organism evidence="4 5">
    <name type="scientific">Thalassospira indica</name>
    <dbReference type="NCBI Taxonomy" id="1891279"/>
    <lineage>
        <taxon>Bacteria</taxon>
        <taxon>Pseudomonadati</taxon>
        <taxon>Pseudomonadota</taxon>
        <taxon>Alphaproteobacteria</taxon>
        <taxon>Rhodospirillales</taxon>
        <taxon>Thalassospiraceae</taxon>
        <taxon>Thalassospira</taxon>
    </lineage>
</organism>
<protein>
    <submittedName>
        <fullName evidence="4">Cysteine hydrolase</fullName>
    </submittedName>
</protein>
<feature type="compositionally biased region" description="Basic and acidic residues" evidence="2">
    <location>
        <begin position="262"/>
        <end position="277"/>
    </location>
</feature>
<sequence length="277" mass="30246">MWSVITLIVILLVGAIAYTIYGQRHHLAPSKGKKINLAERPNSALLIVDVQEDFTSSDGKHAYPADMVEKLITAINKLVEAANSNGTPVISIRQTFRGWYMNFIMKLLNEGRGSPKSKGLDLDERVNGDIDHDIVKARADGFSEPELDRVLDRQKVGKLIIVGLDGDFCVKATMQAALNRGYDVSFSDATTLALNPKKWERTKALLTARGASYNTGQDTQVVKTDPTDADPSGAHTPDSTPDTGNKNTTAPDTGDQDTSAQNKKDKDEDEDEGRKMA</sequence>
<dbReference type="Proteomes" id="UP000256971">
    <property type="component" value="Chromosome"/>
</dbReference>
<name>A0ABN5NFL7_9PROT</name>
<gene>
    <name evidence="4" type="ORF">DY252_13730</name>
</gene>
<keyword evidence="1 4" id="KW-0378">Hydrolase</keyword>
<proteinExistence type="predicted"/>
<evidence type="ECO:0000259" key="3">
    <source>
        <dbReference type="Pfam" id="PF00857"/>
    </source>
</evidence>
<reference evidence="4 5" key="1">
    <citation type="submission" date="2018-08" db="EMBL/GenBank/DDBJ databases">
        <title>Complete genome sequence of type strain Thalassospira indica MCCC 1A01103T, isolated from isolated from deep seawater of the Indian Ocean.</title>
        <authorList>
            <person name="Liu Y."/>
        </authorList>
    </citation>
    <scope>NUCLEOTIDE SEQUENCE [LARGE SCALE GENOMIC DNA]</scope>
    <source>
        <strain evidence="4 5">PB8BT</strain>
    </source>
</reference>
<accession>A0ABN5NFL7</accession>
<evidence type="ECO:0000256" key="1">
    <source>
        <dbReference type="ARBA" id="ARBA00022801"/>
    </source>
</evidence>
<dbReference type="GO" id="GO:0016787">
    <property type="term" value="F:hydrolase activity"/>
    <property type="evidence" value="ECO:0007669"/>
    <property type="project" value="UniProtKB-KW"/>
</dbReference>
<evidence type="ECO:0000313" key="5">
    <source>
        <dbReference type="Proteomes" id="UP000256971"/>
    </source>
</evidence>
<dbReference type="Gene3D" id="3.40.50.850">
    <property type="entry name" value="Isochorismatase-like"/>
    <property type="match status" value="1"/>
</dbReference>
<evidence type="ECO:0000256" key="2">
    <source>
        <dbReference type="SAM" id="MobiDB-lite"/>
    </source>
</evidence>
<keyword evidence="5" id="KW-1185">Reference proteome</keyword>
<dbReference type="PANTHER" id="PTHR43540">
    <property type="entry name" value="PEROXYUREIDOACRYLATE/UREIDOACRYLATE AMIDOHYDROLASE-RELATED"/>
    <property type="match status" value="1"/>
</dbReference>
<dbReference type="SUPFAM" id="SSF52499">
    <property type="entry name" value="Isochorismatase-like hydrolases"/>
    <property type="match status" value="1"/>
</dbReference>
<dbReference type="InterPro" id="IPR050272">
    <property type="entry name" value="Isochorismatase-like_hydrls"/>
</dbReference>
<dbReference type="CDD" id="cd00431">
    <property type="entry name" value="cysteine_hydrolases"/>
    <property type="match status" value="1"/>
</dbReference>
<feature type="domain" description="Isochorismatase-like" evidence="3">
    <location>
        <begin position="43"/>
        <end position="211"/>
    </location>
</feature>
<dbReference type="RefSeq" id="WP_064790456.1">
    <property type="nucleotide sequence ID" value="NZ_CP031555.1"/>
</dbReference>
<dbReference type="InterPro" id="IPR000868">
    <property type="entry name" value="Isochorismatase-like_dom"/>
</dbReference>